<feature type="region of interest" description="Disordered" evidence="1">
    <location>
        <begin position="393"/>
        <end position="422"/>
    </location>
</feature>
<keyword evidence="2" id="KW-0732">Signal</keyword>
<dbReference type="InterPro" id="IPR002035">
    <property type="entry name" value="VWF_A"/>
</dbReference>
<evidence type="ECO:0000256" key="1">
    <source>
        <dbReference type="SAM" id="MobiDB-lite"/>
    </source>
</evidence>
<dbReference type="EMBL" id="BJNE01000008">
    <property type="protein sequence ID" value="GEC12977.1"/>
    <property type="molecule type" value="Genomic_DNA"/>
</dbReference>
<name>A0ABQ0RMD7_GLUNI</name>
<protein>
    <recommendedName>
        <fullName evidence="3">VWFA domain-containing protein</fullName>
    </recommendedName>
</protein>
<feature type="chain" id="PRO_5046179639" description="VWFA domain-containing protein" evidence="2">
    <location>
        <begin position="22"/>
        <end position="422"/>
    </location>
</feature>
<dbReference type="PROSITE" id="PS50234">
    <property type="entry name" value="VWFA"/>
    <property type="match status" value="1"/>
</dbReference>
<organism evidence="4 5">
    <name type="scientific">Glutamicibacter nicotianae</name>
    <name type="common">Arthrobacter nicotianae</name>
    <dbReference type="NCBI Taxonomy" id="37929"/>
    <lineage>
        <taxon>Bacteria</taxon>
        <taxon>Bacillati</taxon>
        <taxon>Actinomycetota</taxon>
        <taxon>Actinomycetes</taxon>
        <taxon>Micrococcales</taxon>
        <taxon>Micrococcaceae</taxon>
        <taxon>Glutamicibacter</taxon>
    </lineage>
</organism>
<dbReference type="SMART" id="SM00327">
    <property type="entry name" value="VWA"/>
    <property type="match status" value="1"/>
</dbReference>
<evidence type="ECO:0000313" key="5">
    <source>
        <dbReference type="Proteomes" id="UP000316242"/>
    </source>
</evidence>
<dbReference type="SUPFAM" id="SSF53300">
    <property type="entry name" value="vWA-like"/>
    <property type="match status" value="1"/>
</dbReference>
<comment type="caution">
    <text evidence="4">The sequence shown here is derived from an EMBL/GenBank/DDBJ whole genome shotgun (WGS) entry which is preliminary data.</text>
</comment>
<feature type="compositionally biased region" description="Low complexity" evidence="1">
    <location>
        <begin position="400"/>
        <end position="422"/>
    </location>
</feature>
<dbReference type="InterPro" id="IPR036465">
    <property type="entry name" value="vWFA_dom_sf"/>
</dbReference>
<feature type="signal peptide" evidence="2">
    <location>
        <begin position="1"/>
        <end position="21"/>
    </location>
</feature>
<dbReference type="PANTHER" id="PTHR10579:SF43">
    <property type="entry name" value="ZINC FINGER (C3HC4-TYPE RING FINGER) FAMILY PROTEIN"/>
    <property type="match status" value="1"/>
</dbReference>
<dbReference type="RefSeq" id="WP_170214628.1">
    <property type="nucleotide sequence ID" value="NZ_BAAAWM010000001.1"/>
</dbReference>
<dbReference type="PANTHER" id="PTHR10579">
    <property type="entry name" value="CALCIUM-ACTIVATED CHLORIDE CHANNEL REGULATOR"/>
    <property type="match status" value="1"/>
</dbReference>
<dbReference type="Gene3D" id="3.40.50.410">
    <property type="entry name" value="von Willebrand factor, type A domain"/>
    <property type="match status" value="1"/>
</dbReference>
<accession>A0ABQ0RMD7</accession>
<evidence type="ECO:0000259" key="3">
    <source>
        <dbReference type="PROSITE" id="PS50234"/>
    </source>
</evidence>
<dbReference type="Pfam" id="PF13519">
    <property type="entry name" value="VWA_2"/>
    <property type="match status" value="1"/>
</dbReference>
<evidence type="ECO:0000313" key="4">
    <source>
        <dbReference type="EMBL" id="GEC12977.1"/>
    </source>
</evidence>
<feature type="domain" description="VWFA" evidence="3">
    <location>
        <begin position="33"/>
        <end position="216"/>
    </location>
</feature>
<evidence type="ECO:0000256" key="2">
    <source>
        <dbReference type="SAM" id="SignalP"/>
    </source>
</evidence>
<gene>
    <name evidence="4" type="ORF">ANI01nite_21800</name>
</gene>
<reference evidence="4 5" key="1">
    <citation type="submission" date="2019-06" db="EMBL/GenBank/DDBJ databases">
        <title>Whole genome shotgun sequence of Glutamicibacter nicotianae NBRC 14234.</title>
        <authorList>
            <person name="Hosoyama A."/>
            <person name="Uohara A."/>
            <person name="Ohji S."/>
            <person name="Ichikawa N."/>
        </authorList>
    </citation>
    <scope>NUCLEOTIDE SEQUENCE [LARGE SCALE GENOMIC DNA]</scope>
    <source>
        <strain evidence="4 5">NBRC 14234</strain>
    </source>
</reference>
<dbReference type="Proteomes" id="UP000316242">
    <property type="component" value="Unassembled WGS sequence"/>
</dbReference>
<dbReference type="InterPro" id="IPR051266">
    <property type="entry name" value="CLCR"/>
</dbReference>
<keyword evidence="5" id="KW-1185">Reference proteome</keyword>
<sequence>MLRRHLLAPLLAVLLAAVPLAAVHADEQTTTEPVVVVMDYSSSMLDKDADSKGTKRIDAAKTAAKSLIDNAPEDATMGLVVYGSKSPGKCDDITTVQKPGAVDKKKLSKKIDELKAVGETPIGASLLHAAKDLEGIEGPKSIILVSDGEENCDKPPACEAAKDLAGQGIALTVHTIGFKVNDKARQQLECISETTGGSYVDVDDAQSLEEELTSRTLRAFQGYSTAGTPIEGGTRLHEAPLMVPGQYLDELEKGETDSWNSNDGTTKYYKIGPLQPGQYAHFSATMIPEQKIDADDDDPAKVIVELVNGQGSKCSSGDSYTVGSDELGRPLAAYTRSPEFVQDSSYGCFADGTGELFAKVTREGSLFHEDPRPWSCAMCWSLRWMQRCWAPRQARRTSRSRSPSPERQSRSSAARASTTRCR</sequence>
<proteinExistence type="predicted"/>